<dbReference type="RefSeq" id="WP_078767658.1">
    <property type="nucleotide sequence ID" value="NZ_FUWW01000001.1"/>
</dbReference>
<dbReference type="AlphaFoldDB" id="A0A1T4JW26"/>
<protein>
    <recommendedName>
        <fullName evidence="3">Alpha-galactosidase</fullName>
    </recommendedName>
</protein>
<dbReference type="STRING" id="290054.SAMN02745114_00145"/>
<name>A0A1T4JW26_9FIRM</name>
<keyword evidence="2" id="KW-1185">Reference proteome</keyword>
<accession>A0A1T4JW26</accession>
<evidence type="ECO:0000313" key="2">
    <source>
        <dbReference type="Proteomes" id="UP000190657"/>
    </source>
</evidence>
<dbReference type="EMBL" id="FUWW01000001">
    <property type="protein sequence ID" value="SJZ34329.1"/>
    <property type="molecule type" value="Genomic_DNA"/>
</dbReference>
<dbReference type="OrthoDB" id="3183911at2"/>
<evidence type="ECO:0008006" key="3">
    <source>
        <dbReference type="Google" id="ProtNLM"/>
    </source>
</evidence>
<organism evidence="1 2">
    <name type="scientific">Eubacterium coprostanoligenes</name>
    <dbReference type="NCBI Taxonomy" id="290054"/>
    <lineage>
        <taxon>Bacteria</taxon>
        <taxon>Bacillati</taxon>
        <taxon>Bacillota</taxon>
        <taxon>Clostridia</taxon>
        <taxon>Eubacteriales</taxon>
        <taxon>Eubacteriaceae</taxon>
        <taxon>Eubacterium</taxon>
    </lineage>
</organism>
<gene>
    <name evidence="1" type="ORF">SAMN02745114_00145</name>
</gene>
<dbReference type="Proteomes" id="UP000190657">
    <property type="component" value="Unassembled WGS sequence"/>
</dbReference>
<dbReference type="InterPro" id="IPR013785">
    <property type="entry name" value="Aldolase_TIM"/>
</dbReference>
<proteinExistence type="predicted"/>
<dbReference type="Gene3D" id="3.20.20.70">
    <property type="entry name" value="Aldolase class I"/>
    <property type="match status" value="1"/>
</dbReference>
<reference evidence="2" key="1">
    <citation type="submission" date="2017-02" db="EMBL/GenBank/DDBJ databases">
        <authorList>
            <person name="Varghese N."/>
            <person name="Submissions S."/>
        </authorList>
    </citation>
    <scope>NUCLEOTIDE SEQUENCE [LARGE SCALE GENOMIC DNA]</scope>
    <source>
        <strain evidence="2">ATCC 51222</strain>
    </source>
</reference>
<evidence type="ECO:0000313" key="1">
    <source>
        <dbReference type="EMBL" id="SJZ34329.1"/>
    </source>
</evidence>
<sequence length="641" mass="73664">MFKLSSNRLKREFKITDGNFYASQIKNTYSGMSFVPDGNGNEFVVHFVDGGEYSSKGLPVENSGYEDDKLVFRFVESDGLQVTLKYWVHKDGNTVCKQIFIDQTDDRAVDFIELENVGIINSKTHFDVSVVEGGEIPAFWSMLGQPIYIDSLFFGCEFPATENRIIHGSASVRYFVGHALGKGFVCPVTVMGGGEDNTLPSVRKAFYEYIESISVPTSLRFQYNSWYDYMKDITEQNIMTSFAEVHKQLQAYGAPELAAYVVDDGWPNVKADFWSFNKKFPNKLTNVTALCNEMGSKFGLWLGPRGGYTRPDKIAKRYQRAGNSYLNKEAQEICVASSKYVEKLGDFLVETTNEFDIDYWKLDGFCLKPCKNPKHDHAVGGYEDMYFVTDMWQKWIQLYNKLRSANPNLWINMTCYVNVSPWWLQWVNSLWVQNSGDIGFAKNLENQAQVDKEITYRDGRYFDCLCKRALQIPLKNLYNHEPIYGNTAKVSYTDEEFERYIYWCTVRGQALNELHLSVNMMNESKWRSLSSAMNWQKANYHILQNAQFIGGDPVENNIYGYISWDGNEGVIALRNPTDEETSLTLTLNKLMGAPESLQGARRFNVYCKSLAETDETYSYNSKMELTMKPFESMIFKIAKER</sequence>
<dbReference type="SUPFAM" id="SSF51445">
    <property type="entry name" value="(Trans)glycosidases"/>
    <property type="match status" value="1"/>
</dbReference>
<dbReference type="InterPro" id="IPR017853">
    <property type="entry name" value="GH"/>
</dbReference>